<dbReference type="AlphaFoldDB" id="A0A8J7Z243"/>
<keyword evidence="2" id="KW-1185">Reference proteome</keyword>
<organism evidence="1 2">
    <name type="scientific">Myxacorys almedinensis A</name>
    <dbReference type="NCBI Taxonomy" id="2690445"/>
    <lineage>
        <taxon>Bacteria</taxon>
        <taxon>Bacillati</taxon>
        <taxon>Cyanobacteriota</taxon>
        <taxon>Cyanophyceae</taxon>
        <taxon>Leptolyngbyales</taxon>
        <taxon>Leptolyngbyaceae</taxon>
        <taxon>Myxacorys</taxon>
        <taxon>Myxacorys almedinensis</taxon>
    </lineage>
</organism>
<dbReference type="Pfam" id="PF11209">
    <property type="entry name" value="LmeA"/>
    <property type="match status" value="1"/>
</dbReference>
<protein>
    <submittedName>
        <fullName evidence="1">LmeA family phospholipid-binding protein</fullName>
    </submittedName>
</protein>
<name>A0A8J7Z243_9CYAN</name>
<dbReference type="EMBL" id="WVIE01000005">
    <property type="protein sequence ID" value="NDJ16771.1"/>
    <property type="molecule type" value="Genomic_DNA"/>
</dbReference>
<dbReference type="InterPro" id="IPR021373">
    <property type="entry name" value="DUF2993"/>
</dbReference>
<comment type="caution">
    <text evidence="1">The sequence shown here is derived from an EMBL/GenBank/DDBJ whole genome shotgun (WGS) entry which is preliminary data.</text>
</comment>
<reference evidence="1" key="1">
    <citation type="submission" date="2019-12" db="EMBL/GenBank/DDBJ databases">
        <title>High-Quality draft genome sequences of three cyanobacteria isolated from the limestone walls of the Old Cathedral of Coimbra.</title>
        <authorList>
            <person name="Tiago I."/>
            <person name="Soares F."/>
            <person name="Portugal A."/>
        </authorList>
    </citation>
    <scope>NUCLEOTIDE SEQUENCE</scope>
    <source>
        <strain evidence="1">A</strain>
    </source>
</reference>
<dbReference type="Proteomes" id="UP000646053">
    <property type="component" value="Unassembled WGS sequence"/>
</dbReference>
<sequence length="273" mass="30076">MKSDSDPVDVEQDAAETEKFLADQTETASKGGRIISKVLAPAVRLWLRSQVEDIQDLQVDIEAGDRELLSGQIQRIRLSARKAVYRGLHLTRVDLMGQTIRVNLGQILRGKPLRLLAPIPIEGTLLLQEDDLSASANAPLLKAGVAEFLATLLRSSGSETEKTALNLQNLKIRLEENYVVVAASLVSVRGTDNAIPTELRPAPIAIRTGFEMGTPNVLKLVKPQWLPHANAKRGLEIADLDGYEFNLGKDTEIQDLKLEQGQMTCRAKLWVRS</sequence>
<gene>
    <name evidence="1" type="ORF">GS601_05615</name>
</gene>
<accession>A0A8J7Z243</accession>
<evidence type="ECO:0000313" key="1">
    <source>
        <dbReference type="EMBL" id="NDJ16771.1"/>
    </source>
</evidence>
<evidence type="ECO:0000313" key="2">
    <source>
        <dbReference type="Proteomes" id="UP000646053"/>
    </source>
</evidence>
<dbReference type="RefSeq" id="WP_162422288.1">
    <property type="nucleotide sequence ID" value="NZ_WVIE01000005.1"/>
</dbReference>
<proteinExistence type="predicted"/>